<dbReference type="EMBL" id="JANAVB010015599">
    <property type="protein sequence ID" value="KAJ6833038.1"/>
    <property type="molecule type" value="Genomic_DNA"/>
</dbReference>
<keyword evidence="3" id="KW-1185">Reference proteome</keyword>
<gene>
    <name evidence="2" type="ORF">M6B38_342920</name>
</gene>
<reference evidence="2" key="1">
    <citation type="journal article" date="2023" name="GigaByte">
        <title>Genome assembly of the bearded iris, Iris pallida Lam.</title>
        <authorList>
            <person name="Bruccoleri R.E."/>
            <person name="Oakeley E.J."/>
            <person name="Faust A.M.E."/>
            <person name="Altorfer M."/>
            <person name="Dessus-Babus S."/>
            <person name="Burckhardt D."/>
            <person name="Oertli M."/>
            <person name="Naumann U."/>
            <person name="Petersen F."/>
            <person name="Wong J."/>
        </authorList>
    </citation>
    <scope>NUCLEOTIDE SEQUENCE</scope>
    <source>
        <strain evidence="2">GSM-AAB239-AS_SAM_17_03QT</strain>
    </source>
</reference>
<name>A0AAX6GXI8_IRIPA</name>
<feature type="compositionally biased region" description="Polar residues" evidence="1">
    <location>
        <begin position="1"/>
        <end position="20"/>
    </location>
</feature>
<accession>A0AAX6GXI8</accession>
<sequence>MLSRCSNSIPNTASTNHQCPTSPSSVRTSSFSLTISSQTGPFPAIASSSRNLPPSPSYPAHSTPNCSASALHSCFHLNTSPFEQLNASFLAYGSTAAHICCSAIMSASDASLNPSQQALLPGNLSVDPSFAQIAAYAHRLCTRFILDATENPKIVVGRWTDHDTRPPALPTSSKSASSWS</sequence>
<feature type="region of interest" description="Disordered" evidence="1">
    <location>
        <begin position="159"/>
        <end position="180"/>
    </location>
</feature>
<evidence type="ECO:0000313" key="3">
    <source>
        <dbReference type="Proteomes" id="UP001140949"/>
    </source>
</evidence>
<proteinExistence type="predicted"/>
<protein>
    <submittedName>
        <fullName evidence="2">3-oxo-Delta(4,5)-steroid 5-beta-reductase</fullName>
    </submittedName>
</protein>
<evidence type="ECO:0000313" key="2">
    <source>
        <dbReference type="EMBL" id="KAJ6833038.1"/>
    </source>
</evidence>
<comment type="caution">
    <text evidence="2">The sequence shown here is derived from an EMBL/GenBank/DDBJ whole genome shotgun (WGS) entry which is preliminary data.</text>
</comment>
<feature type="region of interest" description="Disordered" evidence="1">
    <location>
        <begin position="1"/>
        <end position="25"/>
    </location>
</feature>
<organism evidence="2 3">
    <name type="scientific">Iris pallida</name>
    <name type="common">Sweet iris</name>
    <dbReference type="NCBI Taxonomy" id="29817"/>
    <lineage>
        <taxon>Eukaryota</taxon>
        <taxon>Viridiplantae</taxon>
        <taxon>Streptophyta</taxon>
        <taxon>Embryophyta</taxon>
        <taxon>Tracheophyta</taxon>
        <taxon>Spermatophyta</taxon>
        <taxon>Magnoliopsida</taxon>
        <taxon>Liliopsida</taxon>
        <taxon>Asparagales</taxon>
        <taxon>Iridaceae</taxon>
        <taxon>Iridoideae</taxon>
        <taxon>Irideae</taxon>
        <taxon>Iris</taxon>
    </lineage>
</organism>
<evidence type="ECO:0000256" key="1">
    <source>
        <dbReference type="SAM" id="MobiDB-lite"/>
    </source>
</evidence>
<reference evidence="2" key="2">
    <citation type="submission" date="2023-04" db="EMBL/GenBank/DDBJ databases">
        <authorList>
            <person name="Bruccoleri R.E."/>
            <person name="Oakeley E.J."/>
            <person name="Faust A.-M."/>
            <person name="Dessus-Babus S."/>
            <person name="Altorfer M."/>
            <person name="Burckhardt D."/>
            <person name="Oertli M."/>
            <person name="Naumann U."/>
            <person name="Petersen F."/>
            <person name="Wong J."/>
        </authorList>
    </citation>
    <scope>NUCLEOTIDE SEQUENCE</scope>
    <source>
        <strain evidence="2">GSM-AAB239-AS_SAM_17_03QT</strain>
        <tissue evidence="2">Leaf</tissue>
    </source>
</reference>
<feature type="compositionally biased region" description="Polar residues" evidence="1">
    <location>
        <begin position="170"/>
        <end position="180"/>
    </location>
</feature>
<dbReference type="Proteomes" id="UP001140949">
    <property type="component" value="Unassembled WGS sequence"/>
</dbReference>
<dbReference type="AlphaFoldDB" id="A0AAX6GXI8"/>